<dbReference type="EC" id="2.1.1.80" evidence="2"/>
<keyword evidence="9" id="KW-1185">Reference proteome</keyword>
<evidence type="ECO:0000256" key="6">
    <source>
        <dbReference type="SAM" id="MobiDB-lite"/>
    </source>
</evidence>
<dbReference type="InterPro" id="IPR022642">
    <property type="entry name" value="CheR_C"/>
</dbReference>
<dbReference type="InterPro" id="IPR029063">
    <property type="entry name" value="SAM-dependent_MTases_sf"/>
</dbReference>
<feature type="compositionally biased region" description="Low complexity" evidence="6">
    <location>
        <begin position="18"/>
        <end position="41"/>
    </location>
</feature>
<evidence type="ECO:0000313" key="8">
    <source>
        <dbReference type="EMBL" id="QSI75455.1"/>
    </source>
</evidence>
<dbReference type="PRINTS" id="PR00996">
    <property type="entry name" value="CHERMTFRASE"/>
</dbReference>
<evidence type="ECO:0000256" key="5">
    <source>
        <dbReference type="ARBA" id="ARBA00022691"/>
    </source>
</evidence>
<keyword evidence="3" id="KW-0489">Methyltransferase</keyword>
<evidence type="ECO:0000256" key="4">
    <source>
        <dbReference type="ARBA" id="ARBA00022679"/>
    </source>
</evidence>
<dbReference type="PANTHER" id="PTHR24422">
    <property type="entry name" value="CHEMOTAXIS PROTEIN METHYLTRANSFERASE"/>
    <property type="match status" value="1"/>
</dbReference>
<evidence type="ECO:0000256" key="3">
    <source>
        <dbReference type="ARBA" id="ARBA00022603"/>
    </source>
</evidence>
<feature type="domain" description="CheR-type methyltransferase" evidence="7">
    <location>
        <begin position="77"/>
        <end position="350"/>
    </location>
</feature>
<evidence type="ECO:0000259" key="7">
    <source>
        <dbReference type="PROSITE" id="PS50123"/>
    </source>
</evidence>
<dbReference type="Pfam" id="PF03705">
    <property type="entry name" value="CheR_N"/>
    <property type="match status" value="1"/>
</dbReference>
<accession>A0ABX7M120</accession>
<proteinExistence type="predicted"/>
<dbReference type="PANTHER" id="PTHR24422:SF19">
    <property type="entry name" value="CHEMOTAXIS PROTEIN METHYLTRANSFERASE"/>
    <property type="match status" value="1"/>
</dbReference>
<dbReference type="InterPro" id="IPR050903">
    <property type="entry name" value="Bact_Chemotaxis_MeTrfase"/>
</dbReference>
<dbReference type="Gene3D" id="3.40.50.150">
    <property type="entry name" value="Vaccinia Virus protein VP39"/>
    <property type="match status" value="1"/>
</dbReference>
<dbReference type="Gene3D" id="1.10.155.10">
    <property type="entry name" value="Chemotaxis receptor methyltransferase CheR, N-terminal domain"/>
    <property type="match status" value="1"/>
</dbReference>
<name>A0ABX7M120_9RHOO</name>
<evidence type="ECO:0000256" key="1">
    <source>
        <dbReference type="ARBA" id="ARBA00001541"/>
    </source>
</evidence>
<dbReference type="InterPro" id="IPR022641">
    <property type="entry name" value="CheR_N"/>
</dbReference>
<protein>
    <recommendedName>
        <fullName evidence="2">protein-glutamate O-methyltransferase</fullName>
        <ecNumber evidence="2">2.1.1.80</ecNumber>
    </recommendedName>
</protein>
<keyword evidence="5" id="KW-0949">S-adenosyl-L-methionine</keyword>
<dbReference type="SMART" id="SM00138">
    <property type="entry name" value="MeTrc"/>
    <property type="match status" value="1"/>
</dbReference>
<dbReference type="SUPFAM" id="SSF47757">
    <property type="entry name" value="Chemotaxis receptor methyltransferase CheR, N-terminal domain"/>
    <property type="match status" value="1"/>
</dbReference>
<gene>
    <name evidence="8" type="ORF">JY500_13155</name>
</gene>
<dbReference type="RefSeq" id="WP_206253030.1">
    <property type="nucleotide sequence ID" value="NZ_CP071060.1"/>
</dbReference>
<dbReference type="InterPro" id="IPR000780">
    <property type="entry name" value="CheR_MeTrfase"/>
</dbReference>
<comment type="catalytic activity">
    <reaction evidence="1">
        <text>L-glutamyl-[protein] + S-adenosyl-L-methionine = [protein]-L-glutamate 5-O-methyl ester + S-adenosyl-L-homocysteine</text>
        <dbReference type="Rhea" id="RHEA:24452"/>
        <dbReference type="Rhea" id="RHEA-COMP:10208"/>
        <dbReference type="Rhea" id="RHEA-COMP:10311"/>
        <dbReference type="ChEBI" id="CHEBI:29973"/>
        <dbReference type="ChEBI" id="CHEBI:57856"/>
        <dbReference type="ChEBI" id="CHEBI:59789"/>
        <dbReference type="ChEBI" id="CHEBI:82795"/>
        <dbReference type="EC" id="2.1.1.80"/>
    </reaction>
</comment>
<dbReference type="Proteomes" id="UP000663570">
    <property type="component" value="Chromosome"/>
</dbReference>
<organism evidence="8 9">
    <name type="scientific">Niveibacterium microcysteis</name>
    <dbReference type="NCBI Taxonomy" id="2811415"/>
    <lineage>
        <taxon>Bacteria</taxon>
        <taxon>Pseudomonadati</taxon>
        <taxon>Pseudomonadota</taxon>
        <taxon>Betaproteobacteria</taxon>
        <taxon>Rhodocyclales</taxon>
        <taxon>Rhodocyclaceae</taxon>
        <taxon>Niveibacterium</taxon>
    </lineage>
</organism>
<dbReference type="PROSITE" id="PS50123">
    <property type="entry name" value="CHER"/>
    <property type="match status" value="1"/>
</dbReference>
<feature type="region of interest" description="Disordered" evidence="6">
    <location>
        <begin position="1"/>
        <end position="56"/>
    </location>
</feature>
<dbReference type="SUPFAM" id="SSF53335">
    <property type="entry name" value="S-adenosyl-L-methionine-dependent methyltransferases"/>
    <property type="match status" value="1"/>
</dbReference>
<evidence type="ECO:0000256" key="2">
    <source>
        <dbReference type="ARBA" id="ARBA00012534"/>
    </source>
</evidence>
<keyword evidence="4" id="KW-0808">Transferase</keyword>
<sequence length="352" mass="39627">MSDKPDSKIPPRAPLVPPRATAAPARPPLGTTTRKPLAPLSPARPAPAPLRGTTAPALPAGAAARQKIVDSLGKIDVSGREFAFTPADFERVRALIYKHAGIALSPIKQDMVYSRLARRLRARGEHRFSDYLDNLERSNDPKEWEEFVNALTTNLTSFFREAHHFDTLANLLRSFDPKRTVKIWCCAASTGEEPYSLAITACEAYNTLSPPVQIIATDLDTNVLRHGELGMYGMDRVDRLQRDRLQKFFLKGTGEQAGKVRVRPELQRLLSFRRLNLLEPSWPVQGPFDAIFCRNVMIYFDKPTQYTILKRFVPLLRPEGLMFAGHSENFMHAADLFRSLGRTVYARTDQRG</sequence>
<evidence type="ECO:0000313" key="9">
    <source>
        <dbReference type="Proteomes" id="UP000663570"/>
    </source>
</evidence>
<reference evidence="8 9" key="1">
    <citation type="submission" date="2021-02" db="EMBL/GenBank/DDBJ databases">
        <title>Niveibacterium changnyeongensis HC41.</title>
        <authorList>
            <person name="Kang M."/>
        </authorList>
    </citation>
    <scope>NUCLEOTIDE SEQUENCE [LARGE SCALE GENOMIC DNA]</scope>
    <source>
        <strain evidence="8 9">HC41</strain>
    </source>
</reference>
<dbReference type="EMBL" id="CP071060">
    <property type="protein sequence ID" value="QSI75455.1"/>
    <property type="molecule type" value="Genomic_DNA"/>
</dbReference>
<dbReference type="InterPro" id="IPR036804">
    <property type="entry name" value="CheR_N_sf"/>
</dbReference>
<dbReference type="Pfam" id="PF01739">
    <property type="entry name" value="CheR"/>
    <property type="match status" value="1"/>
</dbReference>